<reference evidence="8" key="1">
    <citation type="journal article" date="2020" name="Appl. Environ. Microbiol.">
        <title>Medium-Chain Fatty Acid Synthesis by 'Candidatus Weimeria bifida' gen. nov., sp. nov., and 'Candidatus Pseudoramibacter fermentans' sp. nov.</title>
        <authorList>
            <person name="Scarborough M.J."/>
            <person name="Myers K.S."/>
            <person name="Donohue T.J."/>
            <person name="Noguera D.R."/>
        </authorList>
    </citation>
    <scope>NUCLEOTIDE SEQUENCE</scope>
    <source>
        <strain evidence="8">EUB1.1</strain>
    </source>
</reference>
<feature type="domain" description="Glycoside hydrolase family 3 N-terminal" evidence="7">
    <location>
        <begin position="67"/>
        <end position="395"/>
    </location>
</feature>
<dbReference type="PANTHER" id="PTHR30480">
    <property type="entry name" value="BETA-HEXOSAMINIDASE-RELATED"/>
    <property type="match status" value="1"/>
</dbReference>
<evidence type="ECO:0000256" key="3">
    <source>
        <dbReference type="ARBA" id="ARBA00012663"/>
    </source>
</evidence>
<protein>
    <recommendedName>
        <fullName evidence="3">beta-N-acetylhexosaminidase</fullName>
        <ecNumber evidence="3">3.2.1.52</ecNumber>
    </recommendedName>
</protein>
<dbReference type="Gene3D" id="3.20.20.300">
    <property type="entry name" value="Glycoside hydrolase, family 3, N-terminal domain"/>
    <property type="match status" value="1"/>
</dbReference>
<dbReference type="InterPro" id="IPR001764">
    <property type="entry name" value="Glyco_hydro_3_N"/>
</dbReference>
<proteinExistence type="inferred from homology"/>
<dbReference type="PANTHER" id="PTHR30480:SF13">
    <property type="entry name" value="BETA-HEXOSAMINIDASE"/>
    <property type="match status" value="1"/>
</dbReference>
<dbReference type="InterPro" id="IPR017853">
    <property type="entry name" value="GH"/>
</dbReference>
<evidence type="ECO:0000259" key="7">
    <source>
        <dbReference type="Pfam" id="PF00933"/>
    </source>
</evidence>
<keyword evidence="4 8" id="KW-0378">Hydrolase</keyword>
<evidence type="ECO:0000256" key="6">
    <source>
        <dbReference type="SAM" id="Phobius"/>
    </source>
</evidence>
<dbReference type="Proteomes" id="UP000473648">
    <property type="component" value="Unassembled WGS sequence"/>
</dbReference>
<dbReference type="InterPro" id="IPR050226">
    <property type="entry name" value="NagZ_Beta-hexosaminidase"/>
</dbReference>
<comment type="similarity">
    <text evidence="2">Belongs to the glycosyl hydrolase 3 family.</text>
</comment>
<dbReference type="AlphaFoldDB" id="A0A6L5GQR5"/>
<dbReference type="EMBL" id="VOGB01000003">
    <property type="protein sequence ID" value="MQM72170.1"/>
    <property type="molecule type" value="Genomic_DNA"/>
</dbReference>
<feature type="transmembrane region" description="Helical" evidence="6">
    <location>
        <begin position="17"/>
        <end position="38"/>
    </location>
</feature>
<keyword evidence="9" id="KW-1185">Reference proteome</keyword>
<keyword evidence="6" id="KW-1133">Transmembrane helix</keyword>
<dbReference type="SUPFAM" id="SSF51445">
    <property type="entry name" value="(Trans)glycosidases"/>
    <property type="match status" value="1"/>
</dbReference>
<dbReference type="GO" id="GO:0004563">
    <property type="term" value="F:beta-N-acetylhexosaminidase activity"/>
    <property type="evidence" value="ECO:0007669"/>
    <property type="project" value="UniProtKB-EC"/>
</dbReference>
<comment type="catalytic activity">
    <reaction evidence="1">
        <text>Hydrolysis of terminal non-reducing N-acetyl-D-hexosamine residues in N-acetyl-beta-D-hexosaminides.</text>
        <dbReference type="EC" id="3.2.1.52"/>
    </reaction>
</comment>
<accession>A0A6L5GQR5</accession>
<keyword evidence="6" id="KW-0472">Membrane</keyword>
<evidence type="ECO:0000256" key="4">
    <source>
        <dbReference type="ARBA" id="ARBA00022801"/>
    </source>
</evidence>
<name>A0A6L5GQR5_9FIRM</name>
<organism evidence="8 9">
    <name type="scientific">Candidatus Pseudoramibacter fermentans</name>
    <dbReference type="NCBI Taxonomy" id="2594427"/>
    <lineage>
        <taxon>Bacteria</taxon>
        <taxon>Bacillati</taxon>
        <taxon>Bacillota</taxon>
        <taxon>Clostridia</taxon>
        <taxon>Eubacteriales</taxon>
        <taxon>Eubacteriaceae</taxon>
        <taxon>Pseudoramibacter</taxon>
    </lineage>
</organism>
<gene>
    <name evidence="8" type="ORF">FRC53_01805</name>
</gene>
<dbReference type="GO" id="GO:0009254">
    <property type="term" value="P:peptidoglycan turnover"/>
    <property type="evidence" value="ECO:0007669"/>
    <property type="project" value="TreeGrafter"/>
</dbReference>
<evidence type="ECO:0000256" key="5">
    <source>
        <dbReference type="ARBA" id="ARBA00023295"/>
    </source>
</evidence>
<evidence type="ECO:0000313" key="9">
    <source>
        <dbReference type="Proteomes" id="UP000473648"/>
    </source>
</evidence>
<evidence type="ECO:0000256" key="2">
    <source>
        <dbReference type="ARBA" id="ARBA00005336"/>
    </source>
</evidence>
<dbReference type="InterPro" id="IPR036962">
    <property type="entry name" value="Glyco_hydro_3_N_sf"/>
</dbReference>
<evidence type="ECO:0000256" key="1">
    <source>
        <dbReference type="ARBA" id="ARBA00001231"/>
    </source>
</evidence>
<sequence>MNNKPKRPDRCAQTNPIIWLILIAVIAAVALSAGLIFLRRESSKVPVKAARPHRTDAIAAKVKKMSTEEKVGQLFVVTPDQLTGLTTVTAGDTTRDRVKQYQPGGLIYFDDNLKDPAQTKKLLADTKQIYADLGLPTPFLAVDEEGGEVARVAHNRAFGVQNVGDMRDVGATGDPAKATAVGNTLGTYLSDLGFNLDFAPDADVLTNPANKIVARRSFGTDAELVKQMSAAEAKALSAHGVIPCLKHFPGHGATTGDTHAGTAATDKTLDQLMQAELVPFNNVNAYAPMIMAGHIATPSITGDDTPACLSKQMVTDVLRGRLNYKGVVITDSLQMGAVTQSTDSGQAAVAAIEAGCDLLLMPKDFPAARSAVLTAVQNGTISEKRLNASVTRILKCKAKLNKTAGLK</sequence>
<dbReference type="GO" id="GO:0005975">
    <property type="term" value="P:carbohydrate metabolic process"/>
    <property type="evidence" value="ECO:0007669"/>
    <property type="project" value="InterPro"/>
</dbReference>
<dbReference type="EC" id="3.2.1.52" evidence="3"/>
<keyword evidence="6" id="KW-0812">Transmembrane</keyword>
<evidence type="ECO:0000313" key="8">
    <source>
        <dbReference type="EMBL" id="MQM72170.1"/>
    </source>
</evidence>
<dbReference type="Pfam" id="PF00933">
    <property type="entry name" value="Glyco_hydro_3"/>
    <property type="match status" value="1"/>
</dbReference>
<keyword evidence="5" id="KW-0326">Glycosidase</keyword>
<comment type="caution">
    <text evidence="8">The sequence shown here is derived from an EMBL/GenBank/DDBJ whole genome shotgun (WGS) entry which is preliminary data.</text>
</comment>